<name>A0A6D2JJV3_9BRAS</name>
<dbReference type="Gene3D" id="1.10.287.1490">
    <property type="match status" value="1"/>
</dbReference>
<dbReference type="PANTHER" id="PTHR31791:SF78">
    <property type="entry name" value="FRIGIDA-LIKE PROTEIN"/>
    <property type="match status" value="1"/>
</dbReference>
<feature type="region of interest" description="Disordered" evidence="6">
    <location>
        <begin position="853"/>
        <end position="878"/>
    </location>
</feature>
<evidence type="ECO:0000256" key="6">
    <source>
        <dbReference type="SAM" id="MobiDB-lite"/>
    </source>
</evidence>
<dbReference type="GO" id="GO:0009908">
    <property type="term" value="P:flower development"/>
    <property type="evidence" value="ECO:0007669"/>
    <property type="project" value="UniProtKB-KW"/>
</dbReference>
<dbReference type="SUPFAM" id="SSF57997">
    <property type="entry name" value="Tropomyosin"/>
    <property type="match status" value="1"/>
</dbReference>
<feature type="coiled-coil region" evidence="5">
    <location>
        <begin position="342"/>
        <end position="541"/>
    </location>
</feature>
<keyword evidence="5" id="KW-0175">Coiled coil</keyword>
<evidence type="ECO:0000313" key="8">
    <source>
        <dbReference type="Proteomes" id="UP000467841"/>
    </source>
</evidence>
<protein>
    <recommendedName>
        <fullName evidence="9">FRIGIDA-like protein</fullName>
    </recommendedName>
</protein>
<feature type="region of interest" description="Disordered" evidence="6">
    <location>
        <begin position="1207"/>
        <end position="1242"/>
    </location>
</feature>
<comment type="similarity">
    <text evidence="1">Belongs to the Frigida family.</text>
</comment>
<keyword evidence="4" id="KW-0287">Flowering</keyword>
<dbReference type="PANTHER" id="PTHR31791">
    <property type="entry name" value="FRIGIDA-LIKE PROTEIN 3-RELATED"/>
    <property type="match status" value="1"/>
</dbReference>
<dbReference type="Proteomes" id="UP000467841">
    <property type="component" value="Unassembled WGS sequence"/>
</dbReference>
<dbReference type="GO" id="GO:0030154">
    <property type="term" value="P:cell differentiation"/>
    <property type="evidence" value="ECO:0007669"/>
    <property type="project" value="UniProtKB-KW"/>
</dbReference>
<dbReference type="EMBL" id="CACVBM020001177">
    <property type="protein sequence ID" value="CAA7037566.1"/>
    <property type="molecule type" value="Genomic_DNA"/>
</dbReference>
<accession>A0A6D2JJV3</accession>
<keyword evidence="3" id="KW-0221">Differentiation</keyword>
<evidence type="ECO:0000313" key="7">
    <source>
        <dbReference type="EMBL" id="CAA7037566.1"/>
    </source>
</evidence>
<evidence type="ECO:0008006" key="9">
    <source>
        <dbReference type="Google" id="ProtNLM"/>
    </source>
</evidence>
<proteinExistence type="inferred from homology"/>
<keyword evidence="8" id="KW-1185">Reference proteome</keyword>
<dbReference type="AlphaFoldDB" id="A0A6D2JJV3"/>
<gene>
    <name evidence="7" type="ORF">MERR_LOCUS24801</name>
</gene>
<sequence length="1242" mass="141275">MEEVKIENELNLCGMITDNLGKQLEKINSKASDILIFSLQWRDLEDHLKSARGKVEKRFREMKAKEVELERKSFALEERAKVVEAAEAQVCDLEMKADGFKRQIEEKGEELGFLRKSVEEYTAEQRSKSSQIAELVESLRKTQLELYLKAEQLAKVESALERHRVEASGEKESLDEEIERKTKVLSLILDKTTECSKLLEARSSELMKTQGDLKLKGEALGQIKIDLERHQDVLSAVLENVERSQTRRREVDEEIERKKKDLTVVFDKIVECEKLLKTRSSELIKTQGDLDLKGEQLAQIKIDLERHQGEMENLDWSQTRWKEVDEETERKKKDLTVVLDKIVECEKQLELMEKRQDSEQKLLKRLSSELVSKEKELQEMTLDLDLKRDIVISLNSDLKEISQQMESKAEELENVERQIQERSAYCDSVKSLIEEHDEELASKEKEQNEMTEAIRKLALEIVSEEKTLERAEVFVENLSRKIETEEERLERCVAEYDSKRKKLRSMNDTIRETEKELKSLLSRITERKKQVEESEMKMQEKLVREVQVKEDEVFSINKSIMECTGELESKRKQLVQVQSSITDLTAELKSKETDLNSVKKKIQDSLKDFQSQQARLKASLMEREQQLGQKEKELNAREKRIDKKDQQLKSAEQKVAECVKDCELKAKKLASFCQQSNPDQLVDLERDGSVCDEKTLQLILHGHLKKCPQIHLDVSRALKASSDPAKLVLDTIQELFSSQQRTTATNLDPNSVRRNIICLLECLMDMSSKPKTEVQGEAIKFATEWKNTTLVDAVNPVEVLGFLHFLAALSLAYSFDADKVQNLFDVVFLRKYAPSLCEALGVSALAPVNSVLSLDDKPEHQPPEAPLNNGGDSRSPDVQENIASTHLANEGALKDHEGSSASFSANEVSASLSLFQNSGRVVLDYVEDELKGADQRGELRLAEPIVKVLVPLLEALTRVESRSIDPDLHSDATKVAHRWSQAMRTSTSTISPFEAWGFLQFIVAYGLVKQTSKDEILLFVSHVAHFKQAPKFFQSLDLSYAIPNFVDELINGRHYLLAIPFIFSFNLSLKYSPLELLKKEIVNLRRSAKEKTQAKDRDAAKMRSIIELIEDFKLEIELPVDLVLKFMIPREIQNQNQRVVSSAVPTQPPQILPGFHIQASQTVIHSSYIATTHGSNPSHPTSLGASPNPQVIDLGTYQAGGSTAFQGRSSHCAGVKRPRVDPQGPRGAIRPCYNPPSGYGRF</sequence>
<dbReference type="InterPro" id="IPR012474">
    <property type="entry name" value="Frigida"/>
</dbReference>
<reference evidence="7" key="1">
    <citation type="submission" date="2020-01" db="EMBL/GenBank/DDBJ databases">
        <authorList>
            <person name="Mishra B."/>
        </authorList>
    </citation>
    <scope>NUCLEOTIDE SEQUENCE [LARGE SCALE GENOMIC DNA]</scope>
</reference>
<evidence type="ECO:0000256" key="3">
    <source>
        <dbReference type="ARBA" id="ARBA00022782"/>
    </source>
</evidence>
<evidence type="ECO:0000256" key="2">
    <source>
        <dbReference type="ARBA" id="ARBA00022473"/>
    </source>
</evidence>
<dbReference type="Pfam" id="PF07899">
    <property type="entry name" value="Frigida"/>
    <property type="match status" value="2"/>
</dbReference>
<evidence type="ECO:0000256" key="1">
    <source>
        <dbReference type="ARBA" id="ARBA00008956"/>
    </source>
</evidence>
<keyword evidence="2" id="KW-0217">Developmental protein</keyword>
<evidence type="ECO:0000256" key="4">
    <source>
        <dbReference type="ARBA" id="ARBA00023089"/>
    </source>
</evidence>
<evidence type="ECO:0000256" key="5">
    <source>
        <dbReference type="SAM" id="Coils"/>
    </source>
</evidence>
<comment type="caution">
    <text evidence="7">The sequence shown here is derived from an EMBL/GenBank/DDBJ whole genome shotgun (WGS) entry which is preliminary data.</text>
</comment>
<dbReference type="OrthoDB" id="1166041at2759"/>
<feature type="coiled-coil region" evidence="5">
    <location>
        <begin position="567"/>
        <end position="661"/>
    </location>
</feature>
<organism evidence="7 8">
    <name type="scientific">Microthlaspi erraticum</name>
    <dbReference type="NCBI Taxonomy" id="1685480"/>
    <lineage>
        <taxon>Eukaryota</taxon>
        <taxon>Viridiplantae</taxon>
        <taxon>Streptophyta</taxon>
        <taxon>Embryophyta</taxon>
        <taxon>Tracheophyta</taxon>
        <taxon>Spermatophyta</taxon>
        <taxon>Magnoliopsida</taxon>
        <taxon>eudicotyledons</taxon>
        <taxon>Gunneridae</taxon>
        <taxon>Pentapetalae</taxon>
        <taxon>rosids</taxon>
        <taxon>malvids</taxon>
        <taxon>Brassicales</taxon>
        <taxon>Brassicaceae</taxon>
        <taxon>Coluteocarpeae</taxon>
        <taxon>Microthlaspi</taxon>
    </lineage>
</organism>